<gene>
    <name evidence="1" type="ORF">ACFQ0F_00110</name>
</gene>
<dbReference type="EMBL" id="JBHTIT010000001">
    <property type="protein sequence ID" value="MFD0948810.1"/>
    <property type="molecule type" value="Genomic_DNA"/>
</dbReference>
<keyword evidence="2" id="KW-1185">Reference proteome</keyword>
<dbReference type="Proteomes" id="UP001597044">
    <property type="component" value="Unassembled WGS sequence"/>
</dbReference>
<protein>
    <submittedName>
        <fullName evidence="1">Uncharacterized protein</fullName>
    </submittedName>
</protein>
<accession>A0ABW3HED4</accession>
<name>A0ABW3HED4_9GAMM</name>
<dbReference type="RefSeq" id="WP_340675167.1">
    <property type="nucleotide sequence ID" value="NZ_JBHTIT010000001.1"/>
</dbReference>
<sequence>MPTPPYIACRVSDTLPDEIAVLNDHLQRGSKNSQAKLAGRLITDASCDIIDAFFGNIIKQMLDETGEEGFREAHGVIEDIKGKTRHYLGWITGFFSNERLAPVVAHYQTLIVRMPTVDGPHAHLCFAISEALARDSAASLVNLRDPATTDLRPGVEVLIRVIDEALQPLLFVPKQRMKFNFVVDKTLNGVISVTMALAYRSFRKLGTQLPPEHFSVVADHLEQFFHAEKV</sequence>
<reference evidence="2" key="1">
    <citation type="journal article" date="2019" name="Int. J. Syst. Evol. Microbiol.">
        <title>The Global Catalogue of Microorganisms (GCM) 10K type strain sequencing project: providing services to taxonomists for standard genome sequencing and annotation.</title>
        <authorList>
            <consortium name="The Broad Institute Genomics Platform"/>
            <consortium name="The Broad Institute Genome Sequencing Center for Infectious Disease"/>
            <person name="Wu L."/>
            <person name="Ma J."/>
        </authorList>
    </citation>
    <scope>NUCLEOTIDE SEQUENCE [LARGE SCALE GENOMIC DNA]</scope>
    <source>
        <strain evidence="2">CCUG 63419</strain>
    </source>
</reference>
<evidence type="ECO:0000313" key="2">
    <source>
        <dbReference type="Proteomes" id="UP001597044"/>
    </source>
</evidence>
<organism evidence="1 2">
    <name type="scientific">Paraperlucidibaca wandonensis</name>
    <dbReference type="NCBI Taxonomy" id="1268273"/>
    <lineage>
        <taxon>Bacteria</taxon>
        <taxon>Pseudomonadati</taxon>
        <taxon>Pseudomonadota</taxon>
        <taxon>Gammaproteobacteria</taxon>
        <taxon>Moraxellales</taxon>
        <taxon>Moraxellaceae</taxon>
        <taxon>Paraperlucidibaca</taxon>
    </lineage>
</organism>
<proteinExistence type="predicted"/>
<evidence type="ECO:0000313" key="1">
    <source>
        <dbReference type="EMBL" id="MFD0948810.1"/>
    </source>
</evidence>
<comment type="caution">
    <text evidence="1">The sequence shown here is derived from an EMBL/GenBank/DDBJ whole genome shotgun (WGS) entry which is preliminary data.</text>
</comment>